<comment type="caution">
    <text evidence="3">The sequence shown here is derived from an EMBL/GenBank/DDBJ whole genome shotgun (WGS) entry which is preliminary data.</text>
</comment>
<keyword evidence="2" id="KW-0472">Membrane</keyword>
<organism evidence="3 4">
    <name type="scientific">Bosea psychrotolerans</name>
    <dbReference type="NCBI Taxonomy" id="1871628"/>
    <lineage>
        <taxon>Bacteria</taxon>
        <taxon>Pseudomonadati</taxon>
        <taxon>Pseudomonadota</taxon>
        <taxon>Alphaproteobacteria</taxon>
        <taxon>Hyphomicrobiales</taxon>
        <taxon>Boseaceae</taxon>
        <taxon>Bosea</taxon>
    </lineage>
</organism>
<feature type="compositionally biased region" description="Basic and acidic residues" evidence="1">
    <location>
        <begin position="40"/>
        <end position="50"/>
    </location>
</feature>
<protein>
    <submittedName>
        <fullName evidence="3">Uncharacterized protein</fullName>
    </submittedName>
</protein>
<dbReference type="EMBL" id="PQFZ01000005">
    <property type="protein sequence ID" value="POR52377.1"/>
    <property type="molecule type" value="Genomic_DNA"/>
</dbReference>
<evidence type="ECO:0000313" key="3">
    <source>
        <dbReference type="EMBL" id="POR52377.1"/>
    </source>
</evidence>
<name>A0A2S4MD59_9HYPH</name>
<keyword evidence="4" id="KW-1185">Reference proteome</keyword>
<feature type="transmembrane region" description="Helical" evidence="2">
    <location>
        <begin position="6"/>
        <end position="25"/>
    </location>
</feature>
<dbReference type="AlphaFoldDB" id="A0A2S4MD59"/>
<dbReference type="Proteomes" id="UP000236919">
    <property type="component" value="Unassembled WGS sequence"/>
</dbReference>
<keyword evidence="2" id="KW-0812">Transmembrane</keyword>
<accession>A0A2S4MD59</accession>
<evidence type="ECO:0000256" key="2">
    <source>
        <dbReference type="SAM" id="Phobius"/>
    </source>
</evidence>
<gene>
    <name evidence="3" type="ORF">CYD53_10542</name>
</gene>
<reference evidence="3 4" key="1">
    <citation type="submission" date="2018-01" db="EMBL/GenBank/DDBJ databases">
        <title>Genomic Encyclopedia of Type Strains, Phase III (KMG-III): the genomes of soil and plant-associated and newly described type strains.</title>
        <authorList>
            <person name="Whitman W."/>
        </authorList>
    </citation>
    <scope>NUCLEOTIDE SEQUENCE [LARGE SCALE GENOMIC DNA]</scope>
    <source>
        <strain evidence="3 4">1131</strain>
    </source>
</reference>
<evidence type="ECO:0000313" key="4">
    <source>
        <dbReference type="Proteomes" id="UP000236919"/>
    </source>
</evidence>
<proteinExistence type="predicted"/>
<keyword evidence="2" id="KW-1133">Transmembrane helix</keyword>
<feature type="region of interest" description="Disordered" evidence="1">
    <location>
        <begin position="31"/>
        <end position="50"/>
    </location>
</feature>
<evidence type="ECO:0000256" key="1">
    <source>
        <dbReference type="SAM" id="MobiDB-lite"/>
    </source>
</evidence>
<sequence length="50" mass="5620">MARWTSFVIIAAVPFMVTLFVAILWRVTSPKSGLTSGWREAQDDTGHPDR</sequence>